<evidence type="ECO:0000256" key="6">
    <source>
        <dbReference type="ARBA" id="ARBA00022801"/>
    </source>
</evidence>
<dbReference type="GO" id="GO:0006281">
    <property type="term" value="P:DNA repair"/>
    <property type="evidence" value="ECO:0007669"/>
    <property type="project" value="UniProtKB-UniRule"/>
</dbReference>
<keyword evidence="7" id="KW-0479">Metal-binding</keyword>
<dbReference type="CDD" id="cd06559">
    <property type="entry name" value="Endonuclease_V"/>
    <property type="match status" value="1"/>
</dbReference>
<reference evidence="8" key="1">
    <citation type="journal article" date="2020" name="mSystems">
        <title>Genome- and Community-Level Interaction Insights into Carbon Utilization and Element Cycling Functions of Hydrothermarchaeota in Hydrothermal Sediment.</title>
        <authorList>
            <person name="Zhou Z."/>
            <person name="Liu Y."/>
            <person name="Xu W."/>
            <person name="Pan J."/>
            <person name="Luo Z.H."/>
            <person name="Li M."/>
        </authorList>
    </citation>
    <scope>NUCLEOTIDE SEQUENCE [LARGE SCALE GENOMIC DNA]</scope>
    <source>
        <strain evidence="8">HyVt-185</strain>
    </source>
</reference>
<evidence type="ECO:0000256" key="3">
    <source>
        <dbReference type="ARBA" id="ARBA00022490"/>
    </source>
</evidence>
<dbReference type="AlphaFoldDB" id="A0A7C0X2P5"/>
<evidence type="ECO:0000256" key="7">
    <source>
        <dbReference type="HAMAP-Rule" id="MF_00801"/>
    </source>
</evidence>
<dbReference type="GO" id="GO:0003727">
    <property type="term" value="F:single-stranded RNA binding"/>
    <property type="evidence" value="ECO:0007669"/>
    <property type="project" value="TreeGrafter"/>
</dbReference>
<name>A0A7C0X2P5_9EURY</name>
<keyword evidence="3 7" id="KW-0963">Cytoplasm</keyword>
<keyword evidence="6 7" id="KW-0378">Hydrolase</keyword>
<dbReference type="Proteomes" id="UP000885863">
    <property type="component" value="Unassembled WGS sequence"/>
</dbReference>
<feature type="binding site" evidence="7">
    <location>
        <position position="45"/>
    </location>
    <ligand>
        <name>Mg(2+)</name>
        <dbReference type="ChEBI" id="CHEBI:18420"/>
    </ligand>
</feature>
<dbReference type="InterPro" id="IPR007581">
    <property type="entry name" value="Endonuclease-V"/>
</dbReference>
<dbReference type="GO" id="GO:0016891">
    <property type="term" value="F:RNA endonuclease activity producing 5'-phosphomonoesters, hydrolytic mechanism"/>
    <property type="evidence" value="ECO:0007669"/>
    <property type="project" value="TreeGrafter"/>
</dbReference>
<dbReference type="GO" id="GO:0005737">
    <property type="term" value="C:cytoplasm"/>
    <property type="evidence" value="ECO:0007669"/>
    <property type="project" value="UniProtKB-SubCell"/>
</dbReference>
<dbReference type="HAMAP" id="MF_00801">
    <property type="entry name" value="Endonuclease_5"/>
    <property type="match status" value="1"/>
</dbReference>
<evidence type="ECO:0000256" key="2">
    <source>
        <dbReference type="ARBA" id="ARBA00004496"/>
    </source>
</evidence>
<dbReference type="PANTHER" id="PTHR28511:SF1">
    <property type="entry name" value="ENDONUCLEASE V"/>
    <property type="match status" value="1"/>
</dbReference>
<evidence type="ECO:0000256" key="4">
    <source>
        <dbReference type="ARBA" id="ARBA00022722"/>
    </source>
</evidence>
<sequence>MKKDPGGFLILDRGELYRIQREIASRTILEDWISLDQIELVAGVDQAFLRGGDDEGEMIISAVVVLEYPSMKPLDSSYAILSVDFPYIPGLLTFREAPSIIEAFSSLDRKPDVLFVDGCGINHPRFAGLATHVGVTLDIPTVGVAKSILCGEGDLPVEEGDASIITYRGREVGYYLKSKKGCKPIIVAPGHKISPESSLKLVKSCIRGYKLPEPTRIAHLLANKIKRDGGS</sequence>
<comment type="caution">
    <text evidence="8">The sequence shown here is derived from an EMBL/GenBank/DDBJ whole genome shotgun (WGS) entry which is preliminary data.</text>
</comment>
<proteinExistence type="inferred from homology"/>
<organism evidence="8">
    <name type="scientific">Candidatus Syntropharchaeum butanivorans</name>
    <dbReference type="NCBI Taxonomy" id="1839936"/>
    <lineage>
        <taxon>Archaea</taxon>
        <taxon>Methanobacteriati</taxon>
        <taxon>Methanobacteriota</taxon>
        <taxon>Stenosarchaea group</taxon>
        <taxon>Methanomicrobia</taxon>
        <taxon>Methanosarcinales</taxon>
        <taxon>ANME-2 cluster</taxon>
        <taxon>Candidatus Syntropharchaeum</taxon>
    </lineage>
</organism>
<dbReference type="Pfam" id="PF04493">
    <property type="entry name" value="Endonuclease_5"/>
    <property type="match status" value="1"/>
</dbReference>
<comment type="similarity">
    <text evidence="7">Belongs to the endonuclease V family.</text>
</comment>
<evidence type="ECO:0000256" key="1">
    <source>
        <dbReference type="ARBA" id="ARBA00001835"/>
    </source>
</evidence>
<dbReference type="PANTHER" id="PTHR28511">
    <property type="entry name" value="ENDONUCLEASE V"/>
    <property type="match status" value="1"/>
</dbReference>
<comment type="function">
    <text evidence="7">DNA repair enzyme involved in the repair of deaminated bases. Selectively cleaves double-stranded DNA at the second phosphodiester bond 3' to a deoxyinosine leaving behind the intact lesion on the nicked DNA.</text>
</comment>
<dbReference type="GO" id="GO:0000287">
    <property type="term" value="F:magnesium ion binding"/>
    <property type="evidence" value="ECO:0007669"/>
    <property type="project" value="UniProtKB-UniRule"/>
</dbReference>
<comment type="subcellular location">
    <subcellularLocation>
        <location evidence="2 7">Cytoplasm</location>
    </subcellularLocation>
</comment>
<dbReference type="EMBL" id="DQZR01000123">
    <property type="protein sequence ID" value="HDM36191.1"/>
    <property type="molecule type" value="Genomic_DNA"/>
</dbReference>
<keyword evidence="7" id="KW-0460">Magnesium</keyword>
<gene>
    <name evidence="7" type="primary">nfi</name>
    <name evidence="8" type="ORF">ENG09_02910</name>
</gene>
<keyword evidence="4 7" id="KW-0540">Nuclease</keyword>
<dbReference type="Gene3D" id="3.30.2170.10">
    <property type="entry name" value="archaeoglobus fulgidus dsm 4304 superfamily"/>
    <property type="match status" value="1"/>
</dbReference>
<keyword evidence="5 7" id="KW-0255">Endonuclease</keyword>
<feature type="binding site" evidence="7">
    <location>
        <position position="117"/>
    </location>
    <ligand>
        <name>Mg(2+)</name>
        <dbReference type="ChEBI" id="CHEBI:18420"/>
    </ligand>
</feature>
<comment type="catalytic activity">
    <reaction evidence="1 7">
        <text>Endonucleolytic cleavage at apurinic or apyrimidinic sites to products with a 5'-phosphate.</text>
        <dbReference type="EC" id="3.1.21.7"/>
    </reaction>
</comment>
<protein>
    <recommendedName>
        <fullName evidence="7">Endonuclease V</fullName>
        <ecNumber evidence="7">3.1.21.7</ecNumber>
    </recommendedName>
    <alternativeName>
        <fullName evidence="7">Deoxyinosine 3'endonuclease</fullName>
    </alternativeName>
    <alternativeName>
        <fullName evidence="7">Deoxyribonuclease V</fullName>
        <shortName evidence="7">DNase V</shortName>
    </alternativeName>
</protein>
<dbReference type="GO" id="GO:0043737">
    <property type="term" value="F:deoxyribonuclease V activity"/>
    <property type="evidence" value="ECO:0007669"/>
    <property type="project" value="UniProtKB-UniRule"/>
</dbReference>
<accession>A0A7C0X2P5</accession>
<keyword evidence="7" id="KW-0227">DNA damage</keyword>
<evidence type="ECO:0000256" key="5">
    <source>
        <dbReference type="ARBA" id="ARBA00022759"/>
    </source>
</evidence>
<keyword evidence="7" id="KW-0234">DNA repair</keyword>
<evidence type="ECO:0000313" key="8">
    <source>
        <dbReference type="EMBL" id="HDM36191.1"/>
    </source>
</evidence>
<feature type="site" description="Interaction with target DNA" evidence="7">
    <location>
        <position position="87"/>
    </location>
</feature>
<comment type="cofactor">
    <cofactor evidence="7">
        <name>Mg(2+)</name>
        <dbReference type="ChEBI" id="CHEBI:18420"/>
    </cofactor>
</comment>
<dbReference type="EC" id="3.1.21.7" evidence="7"/>